<dbReference type="OrthoDB" id="770890at2759"/>
<evidence type="ECO:0000313" key="3">
    <source>
        <dbReference type="Proteomes" id="UP001151532"/>
    </source>
</evidence>
<evidence type="ECO:0000313" key="2">
    <source>
        <dbReference type="EMBL" id="KAJ6700279.1"/>
    </source>
</evidence>
<keyword evidence="3" id="KW-1185">Reference proteome</keyword>
<reference evidence="2" key="1">
    <citation type="submission" date="2022-11" db="EMBL/GenBank/DDBJ databases">
        <authorList>
            <person name="Hyden B.L."/>
            <person name="Feng K."/>
            <person name="Yates T."/>
            <person name="Jawdy S."/>
            <person name="Smart L.B."/>
            <person name="Muchero W."/>
        </authorList>
    </citation>
    <scope>NUCLEOTIDE SEQUENCE</scope>
    <source>
        <tissue evidence="2">Shoot tip</tissue>
    </source>
</reference>
<comment type="caution">
    <text evidence="2">The sequence shown here is derived from an EMBL/GenBank/DDBJ whole genome shotgun (WGS) entry which is preliminary data.</text>
</comment>
<keyword evidence="1" id="KW-0175">Coiled coil</keyword>
<organism evidence="2 3">
    <name type="scientific">Salix purpurea</name>
    <name type="common">Purple osier willow</name>
    <dbReference type="NCBI Taxonomy" id="77065"/>
    <lineage>
        <taxon>Eukaryota</taxon>
        <taxon>Viridiplantae</taxon>
        <taxon>Streptophyta</taxon>
        <taxon>Embryophyta</taxon>
        <taxon>Tracheophyta</taxon>
        <taxon>Spermatophyta</taxon>
        <taxon>Magnoliopsida</taxon>
        <taxon>eudicotyledons</taxon>
        <taxon>Gunneridae</taxon>
        <taxon>Pentapetalae</taxon>
        <taxon>rosids</taxon>
        <taxon>fabids</taxon>
        <taxon>Malpighiales</taxon>
        <taxon>Salicaceae</taxon>
        <taxon>Saliceae</taxon>
        <taxon>Salix</taxon>
    </lineage>
</organism>
<reference evidence="2" key="2">
    <citation type="journal article" date="2023" name="Int. J. Mol. Sci.">
        <title>De Novo Assembly and Annotation of 11 Diverse Shrub Willow (Salix) Genomes Reveals Novel Gene Organization in Sex-Linked Regions.</title>
        <authorList>
            <person name="Hyden B."/>
            <person name="Feng K."/>
            <person name="Yates T.B."/>
            <person name="Jawdy S."/>
            <person name="Cereghino C."/>
            <person name="Smart L.B."/>
            <person name="Muchero W."/>
        </authorList>
    </citation>
    <scope>NUCLEOTIDE SEQUENCE</scope>
    <source>
        <tissue evidence="2">Shoot tip</tissue>
    </source>
</reference>
<accession>A0A9Q0T3S1</accession>
<dbReference type="PANTHER" id="PTHR43049:SF1">
    <property type="entry name" value="EARLY ENDOSOME ANTIGEN"/>
    <property type="match status" value="1"/>
</dbReference>
<feature type="coiled-coil region" evidence="1">
    <location>
        <begin position="1"/>
        <end position="105"/>
    </location>
</feature>
<dbReference type="Proteomes" id="UP001151532">
    <property type="component" value="Chromosome 6"/>
</dbReference>
<dbReference type="EMBL" id="JAPFFK010000017">
    <property type="protein sequence ID" value="KAJ6700279.1"/>
    <property type="molecule type" value="Genomic_DNA"/>
</dbReference>
<name>A0A9Q0T3S1_SALPP</name>
<protein>
    <submittedName>
        <fullName evidence="2">EARLY ENDOSOME ANTIGEN</fullName>
    </submittedName>
</protein>
<proteinExistence type="predicted"/>
<dbReference type="AlphaFoldDB" id="A0A9Q0T3S1"/>
<evidence type="ECO:0000256" key="1">
    <source>
        <dbReference type="SAM" id="Coils"/>
    </source>
</evidence>
<sequence length="139" mass="15465">MADLTSNAAQMKELCSELEGKLKTSEENFCKTDSLLSQALSTTAELEQKLKFLEDLHSESRAAAATASQKNLELEDLIQASSDAAEEANSQLRELEIQFIAAEKKSVGLSSSSIWSNKKAVMLRERRESSQRKYLNLLH</sequence>
<dbReference type="PANTHER" id="PTHR43049">
    <property type="entry name" value="EARLY ENDOSOME ANTIGEN"/>
    <property type="match status" value="1"/>
</dbReference>
<gene>
    <name evidence="2" type="ORF">OIU79_013335</name>
</gene>